<evidence type="ECO:0000313" key="12">
    <source>
        <dbReference type="Proteomes" id="UP000176404"/>
    </source>
</evidence>
<dbReference type="InterPro" id="IPR002305">
    <property type="entry name" value="aa-tRNA-synth_Ic"/>
</dbReference>
<reference evidence="11 12" key="1">
    <citation type="journal article" date="2016" name="Nat. Commun.">
        <title>Thousands of microbial genomes shed light on interconnected biogeochemical processes in an aquifer system.</title>
        <authorList>
            <person name="Anantharaman K."/>
            <person name="Brown C.T."/>
            <person name="Hug L.A."/>
            <person name="Sharon I."/>
            <person name="Castelle C.J."/>
            <person name="Probst A.J."/>
            <person name="Thomas B.C."/>
            <person name="Singh A."/>
            <person name="Wilkins M.J."/>
            <person name="Karaoz U."/>
            <person name="Brodie E.L."/>
            <person name="Williams K.H."/>
            <person name="Hubbard S.S."/>
            <person name="Banfield J.F."/>
        </authorList>
    </citation>
    <scope>NUCLEOTIDE SEQUENCE [LARGE SCALE GENOMIC DNA]</scope>
</reference>
<comment type="catalytic activity">
    <reaction evidence="7">
        <text>tRNA(Tyr) + L-tyrosine + ATP = L-tyrosyl-tRNA(Tyr) + AMP + diphosphate + H(+)</text>
        <dbReference type="Rhea" id="RHEA:10220"/>
        <dbReference type="Rhea" id="RHEA-COMP:9706"/>
        <dbReference type="Rhea" id="RHEA-COMP:9707"/>
        <dbReference type="ChEBI" id="CHEBI:15378"/>
        <dbReference type="ChEBI" id="CHEBI:30616"/>
        <dbReference type="ChEBI" id="CHEBI:33019"/>
        <dbReference type="ChEBI" id="CHEBI:58315"/>
        <dbReference type="ChEBI" id="CHEBI:78442"/>
        <dbReference type="ChEBI" id="CHEBI:78536"/>
        <dbReference type="ChEBI" id="CHEBI:456215"/>
        <dbReference type="EC" id="6.1.1.1"/>
    </reaction>
</comment>
<dbReference type="InterPro" id="IPR002307">
    <property type="entry name" value="Tyr-tRNA-ligase"/>
</dbReference>
<evidence type="ECO:0000256" key="6">
    <source>
        <dbReference type="ARBA" id="ARBA00023146"/>
    </source>
</evidence>
<evidence type="ECO:0000256" key="3">
    <source>
        <dbReference type="ARBA" id="ARBA00022741"/>
    </source>
</evidence>
<dbReference type="EMBL" id="MGHD01000004">
    <property type="protein sequence ID" value="OGM60550.1"/>
    <property type="molecule type" value="Genomic_DNA"/>
</dbReference>
<dbReference type="Gene3D" id="3.10.290.10">
    <property type="entry name" value="RNA-binding S4 domain"/>
    <property type="match status" value="1"/>
</dbReference>
<keyword evidence="9" id="KW-0694">RNA-binding</keyword>
<proteinExistence type="inferred from homology"/>
<dbReference type="STRING" id="1802517.A2892_00160"/>
<evidence type="ECO:0000256" key="4">
    <source>
        <dbReference type="ARBA" id="ARBA00022840"/>
    </source>
</evidence>
<dbReference type="InterPro" id="IPR036986">
    <property type="entry name" value="S4_RNA-bd_sf"/>
</dbReference>
<dbReference type="GO" id="GO:0004831">
    <property type="term" value="F:tyrosine-tRNA ligase activity"/>
    <property type="evidence" value="ECO:0007669"/>
    <property type="project" value="UniProtKB-UniRule"/>
</dbReference>
<dbReference type="GO" id="GO:0005829">
    <property type="term" value="C:cytosol"/>
    <property type="evidence" value="ECO:0007669"/>
    <property type="project" value="TreeGrafter"/>
</dbReference>
<dbReference type="InterPro" id="IPR014729">
    <property type="entry name" value="Rossmann-like_a/b/a_fold"/>
</dbReference>
<evidence type="ECO:0000256" key="5">
    <source>
        <dbReference type="ARBA" id="ARBA00022917"/>
    </source>
</evidence>
<evidence type="ECO:0000256" key="8">
    <source>
        <dbReference type="NCBIfam" id="TIGR00234"/>
    </source>
</evidence>
<name>A0A1F8B9E2_9BACT</name>
<keyword evidence="4 10" id="KW-0067">ATP-binding</keyword>
<dbReference type="PANTHER" id="PTHR11766:SF1">
    <property type="entry name" value="TYROSINE--TRNA LIGASE"/>
    <property type="match status" value="1"/>
</dbReference>
<dbReference type="Pfam" id="PF00579">
    <property type="entry name" value="tRNA-synt_1b"/>
    <property type="match status" value="1"/>
</dbReference>
<dbReference type="EC" id="6.1.1.1" evidence="1 8"/>
<dbReference type="PRINTS" id="PR01040">
    <property type="entry name" value="TRNASYNTHTYR"/>
</dbReference>
<organism evidence="11 12">
    <name type="scientific">Candidatus Woesebacteria bacterium RIFCSPLOWO2_01_FULL_39_10b</name>
    <dbReference type="NCBI Taxonomy" id="1802517"/>
    <lineage>
        <taxon>Bacteria</taxon>
        <taxon>Candidatus Woeseibacteriota</taxon>
    </lineage>
</organism>
<evidence type="ECO:0000313" key="11">
    <source>
        <dbReference type="EMBL" id="OGM60550.1"/>
    </source>
</evidence>
<gene>
    <name evidence="11" type="ORF">A2892_00160</name>
</gene>
<comment type="similarity">
    <text evidence="10">Belongs to the class-I aminoacyl-tRNA synthetase family.</text>
</comment>
<dbReference type="InterPro" id="IPR024088">
    <property type="entry name" value="Tyr-tRNA-ligase_bac-type"/>
</dbReference>
<dbReference type="PROSITE" id="PS50889">
    <property type="entry name" value="S4"/>
    <property type="match status" value="1"/>
</dbReference>
<accession>A0A1F8B9E2</accession>
<evidence type="ECO:0000256" key="9">
    <source>
        <dbReference type="PROSITE-ProRule" id="PRU00182"/>
    </source>
</evidence>
<evidence type="ECO:0000256" key="10">
    <source>
        <dbReference type="RuleBase" id="RU363036"/>
    </source>
</evidence>
<protein>
    <recommendedName>
        <fullName evidence="1 8">Tyrosine--tRNA ligase</fullName>
        <ecNumber evidence="1 8">6.1.1.1</ecNumber>
    </recommendedName>
</protein>
<keyword evidence="2 10" id="KW-0436">Ligase</keyword>
<dbReference type="PANTHER" id="PTHR11766">
    <property type="entry name" value="TYROSYL-TRNA SYNTHETASE"/>
    <property type="match status" value="1"/>
</dbReference>
<dbReference type="CDD" id="cd00805">
    <property type="entry name" value="TyrRS_core"/>
    <property type="match status" value="1"/>
</dbReference>
<dbReference type="NCBIfam" id="TIGR00234">
    <property type="entry name" value="tyrS"/>
    <property type="match status" value="1"/>
</dbReference>
<dbReference type="GO" id="GO:0003723">
    <property type="term" value="F:RNA binding"/>
    <property type="evidence" value="ECO:0007669"/>
    <property type="project" value="UniProtKB-KW"/>
</dbReference>
<dbReference type="GO" id="GO:0006437">
    <property type="term" value="P:tyrosyl-tRNA aminoacylation"/>
    <property type="evidence" value="ECO:0007669"/>
    <property type="project" value="UniProtKB-UniRule"/>
</dbReference>
<keyword evidence="3 10" id="KW-0547">Nucleotide-binding</keyword>
<dbReference type="SUPFAM" id="SSF52374">
    <property type="entry name" value="Nucleotidylyl transferase"/>
    <property type="match status" value="1"/>
</dbReference>
<evidence type="ECO:0000256" key="1">
    <source>
        <dbReference type="ARBA" id="ARBA00013160"/>
    </source>
</evidence>
<keyword evidence="6 10" id="KW-0030">Aminoacyl-tRNA synthetase</keyword>
<dbReference type="AlphaFoldDB" id="A0A1F8B9E2"/>
<dbReference type="SUPFAM" id="SSF55174">
    <property type="entry name" value="Alpha-L RNA-binding motif"/>
    <property type="match status" value="1"/>
</dbReference>
<dbReference type="GO" id="GO:0005524">
    <property type="term" value="F:ATP binding"/>
    <property type="evidence" value="ECO:0007669"/>
    <property type="project" value="UniProtKB-KW"/>
</dbReference>
<dbReference type="Gene3D" id="3.40.50.620">
    <property type="entry name" value="HUPs"/>
    <property type="match status" value="1"/>
</dbReference>
<evidence type="ECO:0000256" key="7">
    <source>
        <dbReference type="ARBA" id="ARBA00048248"/>
    </source>
</evidence>
<keyword evidence="5 10" id="KW-0648">Protein biosynthesis</keyword>
<comment type="caution">
    <text evidence="11">The sequence shown here is derived from an EMBL/GenBank/DDBJ whole genome shotgun (WGS) entry which is preliminary data.</text>
</comment>
<evidence type="ECO:0000256" key="2">
    <source>
        <dbReference type="ARBA" id="ARBA00022598"/>
    </source>
</evidence>
<dbReference type="Proteomes" id="UP000176404">
    <property type="component" value="Unassembled WGS sequence"/>
</dbReference>
<sequence>MDEVNKVLVRGVEKVLPSKKELADLMRKRKITLYQGFDPSMPSLHLGNFAGLMKLRQFQKLGHKVIFLVGDFTGMIGDPDKKTTRVQLTREQTLKNSEKWKDQVAKVLDLDGVNPAEIKFNSEWNDKITYKELIEITSKFTVQQMLERDLFQKRIKEKIPIHLHEFLYPVTQAIDSIKMVPDGVDLEIGGSDQLFNILAGRELMRAVHHKEKYVLTTKLLVDKNGDKVGKTTGNALFLDSTPENFYGGVMTFPDETIALSFELLTECSLDGIEKAVKKDSLSEKKRLAFEIVKLLWGETSAISAQQSFEKTFQKKSPEFKKEISARKTLAQTISQVIGSVSEAKRLISQGAVDVSGTTIFDPTREITSGEEIKIGKKIFIKVK</sequence>
<dbReference type="Gene3D" id="1.10.240.10">
    <property type="entry name" value="Tyrosyl-Transfer RNA Synthetase"/>
    <property type="match status" value="1"/>
</dbReference>